<sequence length="56" mass="6484">MKTVEAIKNCEPVSAIQKILMEKEIPPRVEYSLSEMGKSFMKVLKVMQKWGEENLL</sequence>
<name>Q73PI5_TREDE</name>
<gene>
    <name evidence="2" type="ordered locus">TDE_0814</name>
</gene>
<proteinExistence type="predicted"/>
<dbReference type="KEGG" id="tde:TDE_0814"/>
<dbReference type="InterPro" id="IPR036388">
    <property type="entry name" value="WH-like_DNA-bd_sf"/>
</dbReference>
<dbReference type="Gene3D" id="1.10.10.10">
    <property type="entry name" value="Winged helix-like DNA-binding domain superfamily/Winged helix DNA-binding domain"/>
    <property type="match status" value="1"/>
</dbReference>
<dbReference type="HOGENOM" id="CLU_3012957_0_0_12"/>
<accession>Q73PI5</accession>
<keyword evidence="3" id="KW-1185">Reference proteome</keyword>
<evidence type="ECO:0000313" key="2">
    <source>
        <dbReference type="EMBL" id="AAS11305.1"/>
    </source>
</evidence>
<dbReference type="STRING" id="243275.TDE_0814"/>
<dbReference type="PaxDb" id="243275-TDE_0814"/>
<evidence type="ECO:0000259" key="1">
    <source>
        <dbReference type="PROSITE" id="PS51118"/>
    </source>
</evidence>
<dbReference type="PATRIC" id="fig|243275.7.peg.786"/>
<dbReference type="AlphaFoldDB" id="Q73PI5"/>
<feature type="domain" description="HTH hxlR-type" evidence="1">
    <location>
        <begin position="1"/>
        <end position="56"/>
    </location>
</feature>
<dbReference type="GeneID" id="2739556"/>
<dbReference type="OrthoDB" id="9791143at2"/>
<reference evidence="2 3" key="1">
    <citation type="journal article" date="2004" name="Proc. Natl. Acad. Sci. U.S.A.">
        <title>Comparison of the genome of the oral pathogen Treponema denticola with other spirochete genomes.</title>
        <authorList>
            <person name="Seshadri R."/>
            <person name="Myers G.S."/>
            <person name="Tettelin H."/>
            <person name="Eisen J.A."/>
            <person name="Heidelberg J.F."/>
            <person name="Dodson R.J."/>
            <person name="Davidsen T.M."/>
            <person name="DeBoy R.T."/>
            <person name="Fouts D.E."/>
            <person name="Haft D.H."/>
            <person name="Selengut J."/>
            <person name="Ren Q."/>
            <person name="Brinkac L.M."/>
            <person name="Madupu R."/>
            <person name="Kolonay J."/>
            <person name="Durkin S.A."/>
            <person name="Daugherty S.C."/>
            <person name="Shetty J."/>
            <person name="Shvartsbeyn A."/>
            <person name="Gebregeorgis E."/>
            <person name="Geer K."/>
            <person name="Tsegaye G."/>
            <person name="Malek J."/>
            <person name="Ayodeji B."/>
            <person name="Shatsman S."/>
            <person name="McLeod M.P."/>
            <person name="Smajs D."/>
            <person name="Howell J.K."/>
            <person name="Pal S."/>
            <person name="Amin A."/>
            <person name="Vashisth P."/>
            <person name="McNeill T.Z."/>
            <person name="Xiang Q."/>
            <person name="Sodergren E."/>
            <person name="Baca E."/>
            <person name="Weinstock G.M."/>
            <person name="Norris S.J."/>
            <person name="Fraser C.M."/>
            <person name="Paulsen I.T."/>
        </authorList>
    </citation>
    <scope>NUCLEOTIDE SEQUENCE [LARGE SCALE GENOMIC DNA]</scope>
    <source>
        <strain evidence="3">ATCC 35405 / DSM 14222 / CIP 103919 / JCM 8153 / KCTC 15104</strain>
    </source>
</reference>
<dbReference type="RefSeq" id="WP_002682075.1">
    <property type="nucleotide sequence ID" value="NC_002967.9"/>
</dbReference>
<dbReference type="PROSITE" id="PS51118">
    <property type="entry name" value="HTH_HXLR"/>
    <property type="match status" value="1"/>
</dbReference>
<organism evidence="2 3">
    <name type="scientific">Treponema denticola (strain ATCC 35405 / DSM 14222 / CIP 103919 / JCM 8153 / KCTC 15104)</name>
    <dbReference type="NCBI Taxonomy" id="243275"/>
    <lineage>
        <taxon>Bacteria</taxon>
        <taxon>Pseudomonadati</taxon>
        <taxon>Spirochaetota</taxon>
        <taxon>Spirochaetia</taxon>
        <taxon>Spirochaetales</taxon>
        <taxon>Treponemataceae</taxon>
        <taxon>Treponema</taxon>
    </lineage>
</organism>
<dbReference type="InterPro" id="IPR036390">
    <property type="entry name" value="WH_DNA-bd_sf"/>
</dbReference>
<dbReference type="InterPro" id="IPR002577">
    <property type="entry name" value="HTH_HxlR"/>
</dbReference>
<evidence type="ECO:0000313" key="3">
    <source>
        <dbReference type="Proteomes" id="UP000008212"/>
    </source>
</evidence>
<protein>
    <submittedName>
        <fullName evidence="2">Transcriptional regulator, putative</fullName>
    </submittedName>
</protein>
<dbReference type="SUPFAM" id="SSF46785">
    <property type="entry name" value="Winged helix' DNA-binding domain"/>
    <property type="match status" value="1"/>
</dbReference>
<dbReference type="EMBL" id="AE017226">
    <property type="protein sequence ID" value="AAS11305.1"/>
    <property type="molecule type" value="Genomic_DNA"/>
</dbReference>
<dbReference type="Proteomes" id="UP000008212">
    <property type="component" value="Chromosome"/>
</dbReference>
<dbReference type="Pfam" id="PF01638">
    <property type="entry name" value="HxlR"/>
    <property type="match status" value="1"/>
</dbReference>